<sequence>MAPGAKGLSVESGTGVQTDWRGYAIKPYVSAYRENRIALDTKTLDDDTDIEGAVSRVVPTKGAVVKARFVTRHGVRVLMTLTMMVNLYLWEVRSPTATLPESLATTDWFTCPVCRLTAY</sequence>
<reference evidence="1 2" key="1">
    <citation type="submission" date="2018-06" db="EMBL/GenBank/DDBJ databases">
        <authorList>
            <consortium name="Pathogen Informatics"/>
            <person name="Doyle S."/>
        </authorList>
    </citation>
    <scope>NUCLEOTIDE SEQUENCE [LARGE SCALE GENOMIC DNA]</scope>
    <source>
        <strain evidence="1 2">NCTC11468</strain>
    </source>
</reference>
<gene>
    <name evidence="1" type="primary">fimD_1</name>
    <name evidence="1" type="ORF">NCTC11468_02791</name>
</gene>
<dbReference type="PANTHER" id="PTHR30451">
    <property type="entry name" value="OUTER MEMBRANE USHER PROTEIN"/>
    <property type="match status" value="1"/>
</dbReference>
<evidence type="ECO:0000313" key="1">
    <source>
        <dbReference type="EMBL" id="SQK75938.1"/>
    </source>
</evidence>
<dbReference type="GO" id="GO:0009279">
    <property type="term" value="C:cell outer membrane"/>
    <property type="evidence" value="ECO:0007669"/>
    <property type="project" value="TreeGrafter"/>
</dbReference>
<dbReference type="EMBL" id="LS483499">
    <property type="protein sequence ID" value="SQK75938.1"/>
    <property type="molecule type" value="Genomic_DNA"/>
</dbReference>
<dbReference type="AlphaFoldDB" id="A0A2X5NQV2"/>
<accession>A0A2X5NQV2</accession>
<dbReference type="InterPro" id="IPR000015">
    <property type="entry name" value="Fimb_usher"/>
</dbReference>
<organism evidence="1 2">
    <name type="scientific">Tatumella ptyseos</name>
    <dbReference type="NCBI Taxonomy" id="82987"/>
    <lineage>
        <taxon>Bacteria</taxon>
        <taxon>Pseudomonadati</taxon>
        <taxon>Pseudomonadota</taxon>
        <taxon>Gammaproteobacteria</taxon>
        <taxon>Enterobacterales</taxon>
        <taxon>Erwiniaceae</taxon>
        <taxon>Tatumella</taxon>
    </lineage>
</organism>
<evidence type="ECO:0000313" key="2">
    <source>
        <dbReference type="Proteomes" id="UP000248758"/>
    </source>
</evidence>
<dbReference type="Gene3D" id="2.60.40.2610">
    <property type="entry name" value="Outer membrane usher protein FimD, plug domain"/>
    <property type="match status" value="1"/>
</dbReference>
<dbReference type="PANTHER" id="PTHR30451:SF21">
    <property type="entry name" value="FIMBRIAL USHER DOMAIN-CONTAINING PROTEIN YDET-RELATED"/>
    <property type="match status" value="1"/>
</dbReference>
<protein>
    <submittedName>
        <fullName evidence="1">Outer membrane usher protein fimD</fullName>
    </submittedName>
</protein>
<dbReference type="Proteomes" id="UP000248758">
    <property type="component" value="Chromosome 1"/>
</dbReference>
<dbReference type="InterPro" id="IPR042186">
    <property type="entry name" value="FimD_plug_dom"/>
</dbReference>
<dbReference type="GO" id="GO:0015473">
    <property type="term" value="F:fimbrial usher porin activity"/>
    <property type="evidence" value="ECO:0007669"/>
    <property type="project" value="InterPro"/>
</dbReference>
<dbReference type="GO" id="GO:0009297">
    <property type="term" value="P:pilus assembly"/>
    <property type="evidence" value="ECO:0007669"/>
    <property type="project" value="InterPro"/>
</dbReference>
<name>A0A2X5NQV2_9GAMM</name>
<dbReference type="Pfam" id="PF00577">
    <property type="entry name" value="Usher"/>
    <property type="match status" value="1"/>
</dbReference>
<dbReference type="KEGG" id="tpty:NCTC11468_02791"/>
<proteinExistence type="predicted"/>